<protein>
    <submittedName>
        <fullName evidence="1">Uncharacterized protein</fullName>
    </submittedName>
</protein>
<dbReference type="AlphaFoldDB" id="A0A0G2FTD5"/>
<comment type="caution">
    <text evidence="1">The sequence shown here is derived from an EMBL/GenBank/DDBJ whole genome shotgun (WGS) entry which is preliminary data.</text>
</comment>
<gene>
    <name evidence="1" type="ORF">UCDDS831_g07874</name>
</gene>
<organism evidence="1 2">
    <name type="scientific">Diplodia seriata</name>
    <dbReference type="NCBI Taxonomy" id="420778"/>
    <lineage>
        <taxon>Eukaryota</taxon>
        <taxon>Fungi</taxon>
        <taxon>Dikarya</taxon>
        <taxon>Ascomycota</taxon>
        <taxon>Pezizomycotina</taxon>
        <taxon>Dothideomycetes</taxon>
        <taxon>Dothideomycetes incertae sedis</taxon>
        <taxon>Botryosphaeriales</taxon>
        <taxon>Botryosphaeriaceae</taxon>
        <taxon>Diplodia</taxon>
    </lineage>
</organism>
<evidence type="ECO:0000313" key="1">
    <source>
        <dbReference type="EMBL" id="KKY15148.1"/>
    </source>
</evidence>
<dbReference type="Proteomes" id="UP000034182">
    <property type="component" value="Unassembled WGS sequence"/>
</dbReference>
<accession>A0A0G2FTD5</accession>
<evidence type="ECO:0000313" key="2">
    <source>
        <dbReference type="Proteomes" id="UP000034182"/>
    </source>
</evidence>
<reference evidence="1 2" key="1">
    <citation type="submission" date="2015-03" db="EMBL/GenBank/DDBJ databases">
        <authorList>
            <person name="Morales-Cruz A."/>
            <person name="Amrine K.C."/>
            <person name="Cantu D."/>
        </authorList>
    </citation>
    <scope>NUCLEOTIDE SEQUENCE [LARGE SCALE GENOMIC DNA]</scope>
    <source>
        <strain evidence="1">DS831</strain>
    </source>
</reference>
<reference evidence="1 2" key="2">
    <citation type="submission" date="2015-05" db="EMBL/GenBank/DDBJ databases">
        <title>Distinctive expansion of gene families associated with plant cell wall degradation and secondary metabolism in the genomes of grapevine trunk pathogens.</title>
        <authorList>
            <person name="Lawrence D.P."/>
            <person name="Travadon R."/>
            <person name="Rolshausen P.E."/>
            <person name="Baumgartner K."/>
        </authorList>
    </citation>
    <scope>NUCLEOTIDE SEQUENCE [LARGE SCALE GENOMIC DNA]</scope>
    <source>
        <strain evidence="1">DS831</strain>
    </source>
</reference>
<name>A0A0G2FTD5_9PEZI</name>
<dbReference type="EMBL" id="LAQI01000202">
    <property type="protein sequence ID" value="KKY15148.1"/>
    <property type="molecule type" value="Genomic_DNA"/>
</dbReference>
<proteinExistence type="predicted"/>
<sequence>MEILFEWALTFYSDDKRDRKRLQLGFRNDIERFIQENNITEATAWQSWRDTAANILLALLDDEDTRTKVQNMSLQSFINDKTFNHRVCWMFAAHKLVADADIFAFDKNDNTYAFDHDAAYEAVSMANNEYKTTRRAATATYLKTCYRQALDLLWDAYQDLERNCPPHGQPLVPRSTYYKELLNLEPVVLPQQETVVTLFPFKVDTFVAFWKHALRTGTSWNMLRMIMDPAVNRHLLRFAMGDEPVHYERELGWRNGWLKLRDKFAKDMCEDGLDLNSHSDMTFKAFHRRMSSKIWGWKGWMTVWAWAAHCLVTDGAVYLTPQGTPPSPQDQAEFKAVRETCLELLHCVYLDTRAYPNGYWGSMLLAHVSVPPG</sequence>